<dbReference type="SUPFAM" id="SSF52540">
    <property type="entry name" value="P-loop containing nucleoside triphosphate hydrolases"/>
    <property type="match status" value="1"/>
</dbReference>
<evidence type="ECO:0000256" key="3">
    <source>
        <dbReference type="ARBA" id="ARBA00023125"/>
    </source>
</evidence>
<dbReference type="GO" id="GO:0006298">
    <property type="term" value="P:mismatch repair"/>
    <property type="evidence" value="ECO:0007669"/>
    <property type="project" value="InterPro"/>
</dbReference>
<feature type="domain" description="DNA mismatch repair proteins mutS family" evidence="5">
    <location>
        <begin position="404"/>
        <end position="597"/>
    </location>
</feature>
<keyword evidence="4" id="KW-0812">Transmembrane</keyword>
<dbReference type="InterPro" id="IPR027417">
    <property type="entry name" value="P-loop_NTPase"/>
</dbReference>
<organism evidence="6">
    <name type="scientific">viral metagenome</name>
    <dbReference type="NCBI Taxonomy" id="1070528"/>
    <lineage>
        <taxon>unclassified sequences</taxon>
        <taxon>metagenomes</taxon>
        <taxon>organismal metagenomes</taxon>
    </lineage>
</organism>
<dbReference type="GO" id="GO:0140664">
    <property type="term" value="F:ATP-dependent DNA damage sensor activity"/>
    <property type="evidence" value="ECO:0007669"/>
    <property type="project" value="InterPro"/>
</dbReference>
<dbReference type="AlphaFoldDB" id="A0A6C0I1C3"/>
<keyword evidence="2" id="KW-0067">ATP-binding</keyword>
<evidence type="ECO:0000256" key="2">
    <source>
        <dbReference type="ARBA" id="ARBA00022840"/>
    </source>
</evidence>
<name>A0A6C0I1C3_9ZZZZ</name>
<dbReference type="EMBL" id="MN740059">
    <property type="protein sequence ID" value="QHT86156.1"/>
    <property type="molecule type" value="Genomic_DNA"/>
</dbReference>
<dbReference type="GO" id="GO:0005524">
    <property type="term" value="F:ATP binding"/>
    <property type="evidence" value="ECO:0007669"/>
    <property type="project" value="UniProtKB-KW"/>
</dbReference>
<dbReference type="Gene3D" id="3.40.50.300">
    <property type="entry name" value="P-loop containing nucleotide triphosphate hydrolases"/>
    <property type="match status" value="1"/>
</dbReference>
<evidence type="ECO:0000259" key="5">
    <source>
        <dbReference type="SMART" id="SM00534"/>
    </source>
</evidence>
<dbReference type="SMART" id="SM00534">
    <property type="entry name" value="MUTSac"/>
    <property type="match status" value="1"/>
</dbReference>
<sequence length="619" mass="71842">MNSYIQSLFGISKKEDETIDEPIFQLPITYLDPIHIHPLQESVVSDLELVQINAESSYLYEPLFQPKHEFARKMIPQWKNYITTDVDFLVESQEIIQSLDTYQESIQRTQYDVSYSEMVEIWKDIKEDPHFLERYSYMEIEILEHANTIPAFLQAITVINMSSPILSFFIPFIMFLMPFIIIKLQGHPITFSIYLSVLKDISRHHFIGKIISSSVSGGFNIRNMVYLLGIVGLYCFQIYQNWLSCSRFYKNIQKINTNIISIKKYVNYSIVSMESMYSIMNDKKSYHTFSVKLKRQLENLKRLNQILIKIQPFYPSFSKIGEIGDLLGCYYQIYSKSEYSNALAYSFEFEGYINNLLGVYDNVVNKRITFATYDNASDLIIKDQYYPSLLMDASGYTVNDINLNKNMIITGPNASGKTTYLKTTTLNIIFSQQIGCGFYSSCTICPYTHIHSYLNIPDTSGRDSLFQAESRRCKEIIGAIIQNQEKRHFCIFDELYSGTNPTEATKSAYAFLTYLAKFENVDFILTTHYLDMCERITKEKSVLIENWKMIVECMENGDLEYQYTISPGISKVQGAIKVLRDMDYPLEILDTIKTYDISNKDIAVEDIKIKKKKKISTTQ</sequence>
<protein>
    <recommendedName>
        <fullName evidence="5">DNA mismatch repair proteins mutS family domain-containing protein</fullName>
    </recommendedName>
</protein>
<feature type="transmembrane region" description="Helical" evidence="4">
    <location>
        <begin position="224"/>
        <end position="243"/>
    </location>
</feature>
<accession>A0A6C0I1C3</accession>
<reference evidence="6" key="1">
    <citation type="journal article" date="2020" name="Nature">
        <title>Giant virus diversity and host interactions through global metagenomics.</title>
        <authorList>
            <person name="Schulz F."/>
            <person name="Roux S."/>
            <person name="Paez-Espino D."/>
            <person name="Jungbluth S."/>
            <person name="Walsh D.A."/>
            <person name="Denef V.J."/>
            <person name="McMahon K.D."/>
            <person name="Konstantinidis K.T."/>
            <person name="Eloe-Fadrosh E.A."/>
            <person name="Kyrpides N.C."/>
            <person name="Woyke T."/>
        </authorList>
    </citation>
    <scope>NUCLEOTIDE SEQUENCE</scope>
    <source>
        <strain evidence="6">GVMAG-M-3300023184-184</strain>
    </source>
</reference>
<evidence type="ECO:0000256" key="4">
    <source>
        <dbReference type="SAM" id="Phobius"/>
    </source>
</evidence>
<evidence type="ECO:0000313" key="6">
    <source>
        <dbReference type="EMBL" id="QHT86156.1"/>
    </source>
</evidence>
<evidence type="ECO:0000256" key="1">
    <source>
        <dbReference type="ARBA" id="ARBA00022741"/>
    </source>
</evidence>
<dbReference type="InterPro" id="IPR000432">
    <property type="entry name" value="DNA_mismatch_repair_MutS_C"/>
</dbReference>
<keyword evidence="4" id="KW-1133">Transmembrane helix</keyword>
<dbReference type="GO" id="GO:0030983">
    <property type="term" value="F:mismatched DNA binding"/>
    <property type="evidence" value="ECO:0007669"/>
    <property type="project" value="InterPro"/>
</dbReference>
<dbReference type="Pfam" id="PF00488">
    <property type="entry name" value="MutS_V"/>
    <property type="match status" value="1"/>
</dbReference>
<dbReference type="PANTHER" id="PTHR11361">
    <property type="entry name" value="DNA MISMATCH REPAIR PROTEIN MUTS FAMILY MEMBER"/>
    <property type="match status" value="1"/>
</dbReference>
<dbReference type="PANTHER" id="PTHR11361:SF34">
    <property type="entry name" value="DNA MISMATCH REPAIR PROTEIN MSH1, MITOCHONDRIAL"/>
    <property type="match status" value="1"/>
</dbReference>
<proteinExistence type="predicted"/>
<keyword evidence="1" id="KW-0547">Nucleotide-binding</keyword>
<dbReference type="InterPro" id="IPR045076">
    <property type="entry name" value="MutS"/>
</dbReference>
<keyword evidence="4" id="KW-0472">Membrane</keyword>
<keyword evidence="3" id="KW-0238">DNA-binding</keyword>